<dbReference type="CDD" id="cd03022">
    <property type="entry name" value="DsbA_HCCA_Iso"/>
    <property type="match status" value="1"/>
</dbReference>
<keyword evidence="1 3" id="KW-0413">Isomerase</keyword>
<name>A0ABN6PGT2_9BURK</name>
<organism evidence="3 4">
    <name type="scientific">Sphaerotilus microaerophilus</name>
    <dbReference type="NCBI Taxonomy" id="2914710"/>
    <lineage>
        <taxon>Bacteria</taxon>
        <taxon>Pseudomonadati</taxon>
        <taxon>Pseudomonadota</taxon>
        <taxon>Betaproteobacteria</taxon>
        <taxon>Burkholderiales</taxon>
        <taxon>Sphaerotilaceae</taxon>
        <taxon>Sphaerotilus</taxon>
    </lineage>
</organism>
<protein>
    <recommendedName>
        <fullName evidence="1">2-hydroxychromene-2-carboxylate isomerase</fullName>
        <ecNumber evidence="1">5.99.1.4</ecNumber>
    </recommendedName>
</protein>
<dbReference type="EMBL" id="AP025730">
    <property type="protein sequence ID" value="BDI03568.1"/>
    <property type="molecule type" value="Genomic_DNA"/>
</dbReference>
<feature type="domain" description="DSBA-like thioredoxin" evidence="2">
    <location>
        <begin position="5"/>
        <end position="199"/>
    </location>
</feature>
<dbReference type="InterPro" id="IPR036249">
    <property type="entry name" value="Thioredoxin-like_sf"/>
</dbReference>
<dbReference type="EC" id="5.99.1.4" evidence="1"/>
<dbReference type="Proteomes" id="UP001057498">
    <property type="component" value="Chromosome"/>
</dbReference>
<dbReference type="Pfam" id="PF01323">
    <property type="entry name" value="DSBA"/>
    <property type="match status" value="1"/>
</dbReference>
<evidence type="ECO:0000259" key="2">
    <source>
        <dbReference type="Pfam" id="PF01323"/>
    </source>
</evidence>
<dbReference type="SUPFAM" id="SSF52833">
    <property type="entry name" value="Thioredoxin-like"/>
    <property type="match status" value="1"/>
</dbReference>
<dbReference type="InterPro" id="IPR014440">
    <property type="entry name" value="HCCAis_GSTk"/>
</dbReference>
<dbReference type="PANTHER" id="PTHR42943:SF2">
    <property type="entry name" value="GLUTATHIONE S-TRANSFERASE KAPPA 1"/>
    <property type="match status" value="1"/>
</dbReference>
<dbReference type="Gene3D" id="3.40.30.10">
    <property type="entry name" value="Glutaredoxin"/>
    <property type="match status" value="1"/>
</dbReference>
<dbReference type="GO" id="GO:0016853">
    <property type="term" value="F:isomerase activity"/>
    <property type="evidence" value="ECO:0007669"/>
    <property type="project" value="UniProtKB-KW"/>
</dbReference>
<comment type="similarity">
    <text evidence="1">Belongs to the GST superfamily. NadH family.</text>
</comment>
<sequence>MTPLRFWFDPISPYAWLAFHRLPQLLAGCSVVVEYQPVLFAGLLRYWGQLGPAEIAPKRDWTWRQIAWLAQRDGVPFVPPGQHPFNPLPFLRLLLASAPAGRTPSRQRCALVMQALWTTGRAPDDAALLADLTAQLAPQQDPEGEPVKQALRDATDAAIARGVFGVPTLEVLGTPAEAGPQAGRLFWGQDGLEMLAAALHGDPWLAGDGWHGATPAAGVQRSKIA</sequence>
<dbReference type="InterPro" id="IPR044087">
    <property type="entry name" value="NahD-like"/>
</dbReference>
<evidence type="ECO:0000313" key="3">
    <source>
        <dbReference type="EMBL" id="BDI03568.1"/>
    </source>
</evidence>
<reference evidence="3" key="1">
    <citation type="submission" date="2022-04" db="EMBL/GenBank/DDBJ databases">
        <title>Whole genome sequence of Sphaerotilus sp. FB-5.</title>
        <authorList>
            <person name="Takeda M."/>
            <person name="Narihara S."/>
            <person name="Akimoto M."/>
            <person name="Akimoto R."/>
            <person name="Nishiyashiki S."/>
            <person name="Murakami T."/>
        </authorList>
    </citation>
    <scope>NUCLEOTIDE SEQUENCE</scope>
    <source>
        <strain evidence="3">FB-5</strain>
    </source>
</reference>
<dbReference type="InterPro" id="IPR051924">
    <property type="entry name" value="GST_Kappa/NadH"/>
</dbReference>
<gene>
    <name evidence="3" type="ORF">CATMQ487_05380</name>
</gene>
<proteinExistence type="inferred from homology"/>
<dbReference type="PIRSF" id="PIRSF006386">
    <property type="entry name" value="HCCAis_GSTk"/>
    <property type="match status" value="1"/>
</dbReference>
<dbReference type="InterPro" id="IPR001853">
    <property type="entry name" value="DSBA-like_thioredoxin_dom"/>
</dbReference>
<keyword evidence="4" id="KW-1185">Reference proteome</keyword>
<accession>A0ABN6PGT2</accession>
<dbReference type="PANTHER" id="PTHR42943">
    <property type="entry name" value="GLUTATHIONE S-TRANSFERASE KAPPA"/>
    <property type="match status" value="1"/>
</dbReference>
<dbReference type="RefSeq" id="WP_251971844.1">
    <property type="nucleotide sequence ID" value="NZ_AP025730.1"/>
</dbReference>
<evidence type="ECO:0000256" key="1">
    <source>
        <dbReference type="PIRNR" id="PIRNR006386"/>
    </source>
</evidence>
<evidence type="ECO:0000313" key="4">
    <source>
        <dbReference type="Proteomes" id="UP001057498"/>
    </source>
</evidence>
<comment type="catalytic activity">
    <reaction evidence="1">
        <text>2-hydroxychromene-2-carboxylate = (3E)-4-(2-hydroxyphenyl)-2-oxobut-3-enoate</text>
        <dbReference type="Rhea" id="RHEA:27401"/>
        <dbReference type="ChEBI" id="CHEBI:59350"/>
        <dbReference type="ChEBI" id="CHEBI:59353"/>
        <dbReference type="EC" id="5.99.1.4"/>
    </reaction>
</comment>